<organism evidence="2 3">
    <name type="scientific">Dendrothele bispora (strain CBS 962.96)</name>
    <dbReference type="NCBI Taxonomy" id="1314807"/>
    <lineage>
        <taxon>Eukaryota</taxon>
        <taxon>Fungi</taxon>
        <taxon>Dikarya</taxon>
        <taxon>Basidiomycota</taxon>
        <taxon>Agaricomycotina</taxon>
        <taxon>Agaricomycetes</taxon>
        <taxon>Agaricomycetidae</taxon>
        <taxon>Agaricales</taxon>
        <taxon>Agaricales incertae sedis</taxon>
        <taxon>Dendrothele</taxon>
    </lineage>
</organism>
<feature type="compositionally biased region" description="Polar residues" evidence="1">
    <location>
        <begin position="145"/>
        <end position="159"/>
    </location>
</feature>
<dbReference type="OrthoDB" id="3122416at2759"/>
<feature type="compositionally biased region" description="Polar residues" evidence="1">
    <location>
        <begin position="171"/>
        <end position="181"/>
    </location>
</feature>
<reference evidence="2 3" key="1">
    <citation type="journal article" date="2019" name="Nat. Ecol. Evol.">
        <title>Megaphylogeny resolves global patterns of mushroom evolution.</title>
        <authorList>
            <person name="Varga T."/>
            <person name="Krizsan K."/>
            <person name="Foldi C."/>
            <person name="Dima B."/>
            <person name="Sanchez-Garcia M."/>
            <person name="Sanchez-Ramirez S."/>
            <person name="Szollosi G.J."/>
            <person name="Szarkandi J.G."/>
            <person name="Papp V."/>
            <person name="Albert L."/>
            <person name="Andreopoulos W."/>
            <person name="Angelini C."/>
            <person name="Antonin V."/>
            <person name="Barry K.W."/>
            <person name="Bougher N.L."/>
            <person name="Buchanan P."/>
            <person name="Buyck B."/>
            <person name="Bense V."/>
            <person name="Catcheside P."/>
            <person name="Chovatia M."/>
            <person name="Cooper J."/>
            <person name="Damon W."/>
            <person name="Desjardin D."/>
            <person name="Finy P."/>
            <person name="Geml J."/>
            <person name="Haridas S."/>
            <person name="Hughes K."/>
            <person name="Justo A."/>
            <person name="Karasinski D."/>
            <person name="Kautmanova I."/>
            <person name="Kiss B."/>
            <person name="Kocsube S."/>
            <person name="Kotiranta H."/>
            <person name="LaButti K.M."/>
            <person name="Lechner B.E."/>
            <person name="Liimatainen K."/>
            <person name="Lipzen A."/>
            <person name="Lukacs Z."/>
            <person name="Mihaltcheva S."/>
            <person name="Morgado L.N."/>
            <person name="Niskanen T."/>
            <person name="Noordeloos M.E."/>
            <person name="Ohm R.A."/>
            <person name="Ortiz-Santana B."/>
            <person name="Ovrebo C."/>
            <person name="Racz N."/>
            <person name="Riley R."/>
            <person name="Savchenko A."/>
            <person name="Shiryaev A."/>
            <person name="Soop K."/>
            <person name="Spirin V."/>
            <person name="Szebenyi C."/>
            <person name="Tomsovsky M."/>
            <person name="Tulloss R.E."/>
            <person name="Uehling J."/>
            <person name="Grigoriev I.V."/>
            <person name="Vagvolgyi C."/>
            <person name="Papp T."/>
            <person name="Martin F.M."/>
            <person name="Miettinen O."/>
            <person name="Hibbett D.S."/>
            <person name="Nagy L.G."/>
        </authorList>
    </citation>
    <scope>NUCLEOTIDE SEQUENCE [LARGE SCALE GENOMIC DNA]</scope>
    <source>
        <strain evidence="2 3">CBS 962.96</strain>
    </source>
</reference>
<evidence type="ECO:0000256" key="1">
    <source>
        <dbReference type="SAM" id="MobiDB-lite"/>
    </source>
</evidence>
<accession>A0A4S8KSN8</accession>
<keyword evidence="3" id="KW-1185">Reference proteome</keyword>
<feature type="compositionally biased region" description="Low complexity" evidence="1">
    <location>
        <begin position="183"/>
        <end position="193"/>
    </location>
</feature>
<sequence length="263" mass="28397">MPFPLHRICVVPHFAAVYSRYSIARRYTPSFVAPVQDPTTLVRDERIAASRQNGSNAKERSVNIFSNSEDASLQDTTFHITDKSKDAIEIPSRPTHEYAELVKAISSARGPSDSSMRGPMVSIDAPGQPPYFATGNMAPGHYPSYASSQGYPDQGTSYSRGGYGSPPLPNRNMSGYNNSWMQHGPSGPGHPSMPSSPPTQYAQAQHGPSGFVPHSMPPSPNYAPTQYAQVQHGPSGFVPHSMPPSPNYAPTQNGYSGYQGGQR</sequence>
<dbReference type="EMBL" id="ML180124">
    <property type="protein sequence ID" value="THU78844.1"/>
    <property type="molecule type" value="Genomic_DNA"/>
</dbReference>
<dbReference type="AlphaFoldDB" id="A0A4S8KSN8"/>
<protein>
    <submittedName>
        <fullName evidence="2">Uncharacterized protein</fullName>
    </submittedName>
</protein>
<dbReference type="Proteomes" id="UP000297245">
    <property type="component" value="Unassembled WGS sequence"/>
</dbReference>
<evidence type="ECO:0000313" key="2">
    <source>
        <dbReference type="EMBL" id="THU78844.1"/>
    </source>
</evidence>
<feature type="region of interest" description="Disordered" evidence="1">
    <location>
        <begin position="145"/>
        <end position="263"/>
    </location>
</feature>
<gene>
    <name evidence="2" type="ORF">K435DRAFT_973364</name>
</gene>
<evidence type="ECO:0000313" key="3">
    <source>
        <dbReference type="Proteomes" id="UP000297245"/>
    </source>
</evidence>
<proteinExistence type="predicted"/>
<name>A0A4S8KSN8_DENBC</name>